<dbReference type="AlphaFoldDB" id="A0A511RGT7"/>
<evidence type="ECO:0000256" key="3">
    <source>
        <dbReference type="ARBA" id="ARBA00013725"/>
    </source>
</evidence>
<sequence length="100" mass="11486">MAEPGIDKLLALTDNKYKLTVVIAKRAQQLLRFNFKNTVLAPPEWPKMRTIEGELPDPNPVTWAMRELQTGRLVIGENLIPEDKLSRVMEEVYPTEPELE</sequence>
<dbReference type="EC" id="2.7.7.6" evidence="2 10"/>
<evidence type="ECO:0000256" key="7">
    <source>
        <dbReference type="ARBA" id="ARBA00023163"/>
    </source>
</evidence>
<evidence type="ECO:0000256" key="2">
    <source>
        <dbReference type="ARBA" id="ARBA00012418"/>
    </source>
</evidence>
<comment type="similarity">
    <text evidence="1 10">Belongs to the RNA polymerase subunit omega family.</text>
</comment>
<dbReference type="NCBIfam" id="TIGR00690">
    <property type="entry name" value="rpoZ"/>
    <property type="match status" value="1"/>
</dbReference>
<evidence type="ECO:0000256" key="9">
    <source>
        <dbReference type="ARBA" id="ARBA00048552"/>
    </source>
</evidence>
<keyword evidence="4 10" id="KW-0240">DNA-directed RNA polymerase</keyword>
<dbReference type="Proteomes" id="UP000321827">
    <property type="component" value="Unassembled WGS sequence"/>
</dbReference>
<evidence type="ECO:0000256" key="1">
    <source>
        <dbReference type="ARBA" id="ARBA00006711"/>
    </source>
</evidence>
<name>A0A511RGT7_9DEIN</name>
<dbReference type="EMBL" id="BJXN01000002">
    <property type="protein sequence ID" value="GEM88850.1"/>
    <property type="molecule type" value="Genomic_DNA"/>
</dbReference>
<gene>
    <name evidence="10 11" type="primary">rpoZ</name>
    <name evidence="11" type="ORF">ODE01S_02840</name>
</gene>
<keyword evidence="7 10" id="KW-0804">Transcription</keyword>
<comment type="function">
    <text evidence="10">Promotes RNA polymerase assembly. Latches the N- and C-terminal regions of the beta' subunit thereby facilitating its interaction with the beta and alpha subunits.</text>
</comment>
<reference evidence="11 12" key="1">
    <citation type="submission" date="2019-07" db="EMBL/GenBank/DDBJ databases">
        <title>Whole genome shotgun sequence of Oceanithermus desulfurans NBRC 100063.</title>
        <authorList>
            <person name="Hosoyama A."/>
            <person name="Uohara A."/>
            <person name="Ohji S."/>
            <person name="Ichikawa N."/>
        </authorList>
    </citation>
    <scope>NUCLEOTIDE SEQUENCE [LARGE SCALE GENOMIC DNA]</scope>
    <source>
        <strain evidence="11 12">NBRC 100063</strain>
    </source>
</reference>
<dbReference type="InterPro" id="IPR006110">
    <property type="entry name" value="Pol_omega/Rpo6/RPB6"/>
</dbReference>
<keyword evidence="5 10" id="KW-0808">Transferase</keyword>
<evidence type="ECO:0000256" key="10">
    <source>
        <dbReference type="HAMAP-Rule" id="MF_00366"/>
    </source>
</evidence>
<evidence type="ECO:0000256" key="6">
    <source>
        <dbReference type="ARBA" id="ARBA00022695"/>
    </source>
</evidence>
<evidence type="ECO:0000313" key="12">
    <source>
        <dbReference type="Proteomes" id="UP000321827"/>
    </source>
</evidence>
<evidence type="ECO:0000256" key="8">
    <source>
        <dbReference type="ARBA" id="ARBA00029924"/>
    </source>
</evidence>
<dbReference type="Pfam" id="PF01192">
    <property type="entry name" value="RNA_pol_Rpb6"/>
    <property type="match status" value="1"/>
</dbReference>
<dbReference type="HAMAP" id="MF_00366">
    <property type="entry name" value="RNApol_bact_RpoZ"/>
    <property type="match status" value="1"/>
</dbReference>
<dbReference type="InterPro" id="IPR036161">
    <property type="entry name" value="RPB6/omega-like_sf"/>
</dbReference>
<dbReference type="GO" id="GO:0006351">
    <property type="term" value="P:DNA-templated transcription"/>
    <property type="evidence" value="ECO:0007669"/>
    <property type="project" value="UniProtKB-UniRule"/>
</dbReference>
<dbReference type="GO" id="GO:0000428">
    <property type="term" value="C:DNA-directed RNA polymerase complex"/>
    <property type="evidence" value="ECO:0007669"/>
    <property type="project" value="UniProtKB-KW"/>
</dbReference>
<accession>A0A511RGT7</accession>
<comment type="catalytic activity">
    <reaction evidence="9 10">
        <text>RNA(n) + a ribonucleoside 5'-triphosphate = RNA(n+1) + diphosphate</text>
        <dbReference type="Rhea" id="RHEA:21248"/>
        <dbReference type="Rhea" id="RHEA-COMP:14527"/>
        <dbReference type="Rhea" id="RHEA-COMP:17342"/>
        <dbReference type="ChEBI" id="CHEBI:33019"/>
        <dbReference type="ChEBI" id="CHEBI:61557"/>
        <dbReference type="ChEBI" id="CHEBI:140395"/>
        <dbReference type="EC" id="2.7.7.6"/>
    </reaction>
</comment>
<evidence type="ECO:0000256" key="5">
    <source>
        <dbReference type="ARBA" id="ARBA00022679"/>
    </source>
</evidence>
<dbReference type="OrthoDB" id="26069at2"/>
<evidence type="ECO:0000256" key="4">
    <source>
        <dbReference type="ARBA" id="ARBA00022478"/>
    </source>
</evidence>
<dbReference type="SMART" id="SM01409">
    <property type="entry name" value="RNA_pol_Rpb6"/>
    <property type="match status" value="1"/>
</dbReference>
<dbReference type="SUPFAM" id="SSF63562">
    <property type="entry name" value="RPB6/omega subunit-like"/>
    <property type="match status" value="1"/>
</dbReference>
<comment type="subunit">
    <text evidence="10">The RNAP catalytic core consists of 2 alpha, 1 beta, 1 beta' and 1 omega subunit. When a sigma factor is associated with the core the holoenzyme is formed, which can initiate transcription.</text>
</comment>
<dbReference type="GO" id="GO:0003899">
    <property type="term" value="F:DNA-directed RNA polymerase activity"/>
    <property type="evidence" value="ECO:0007669"/>
    <property type="project" value="UniProtKB-UniRule"/>
</dbReference>
<proteinExistence type="inferred from homology"/>
<dbReference type="GO" id="GO:0003677">
    <property type="term" value="F:DNA binding"/>
    <property type="evidence" value="ECO:0007669"/>
    <property type="project" value="UniProtKB-UniRule"/>
</dbReference>
<protein>
    <recommendedName>
        <fullName evidence="3 10">DNA-directed RNA polymerase subunit omega</fullName>
        <shortName evidence="10">RNAP omega subunit</shortName>
        <ecNumber evidence="2 10">2.7.7.6</ecNumber>
    </recommendedName>
    <alternativeName>
        <fullName evidence="10">RNA polymerase omega subunit</fullName>
    </alternativeName>
    <alternativeName>
        <fullName evidence="8 10">Transcriptase subunit omega</fullName>
    </alternativeName>
</protein>
<keyword evidence="6 10" id="KW-0548">Nucleotidyltransferase</keyword>
<dbReference type="InterPro" id="IPR003716">
    <property type="entry name" value="DNA-dir_RNA_pol_omega"/>
</dbReference>
<dbReference type="RefSeq" id="WP_147145081.1">
    <property type="nucleotide sequence ID" value="NZ_BJXN01000002.1"/>
</dbReference>
<organism evidence="11 12">
    <name type="scientific">Oceanithermus desulfurans NBRC 100063</name>
    <dbReference type="NCBI Taxonomy" id="1227550"/>
    <lineage>
        <taxon>Bacteria</taxon>
        <taxon>Thermotogati</taxon>
        <taxon>Deinococcota</taxon>
        <taxon>Deinococci</taxon>
        <taxon>Thermales</taxon>
        <taxon>Thermaceae</taxon>
        <taxon>Oceanithermus</taxon>
    </lineage>
</organism>
<comment type="caution">
    <text evidence="11">The sequence shown here is derived from an EMBL/GenBank/DDBJ whole genome shotgun (WGS) entry which is preliminary data.</text>
</comment>
<evidence type="ECO:0000313" key="11">
    <source>
        <dbReference type="EMBL" id="GEM88850.1"/>
    </source>
</evidence>
<dbReference type="Gene3D" id="3.90.940.10">
    <property type="match status" value="1"/>
</dbReference>